<evidence type="ECO:0000256" key="9">
    <source>
        <dbReference type="ARBA" id="ARBA00022737"/>
    </source>
</evidence>
<dbReference type="CDD" id="cd14066">
    <property type="entry name" value="STKc_IRAK"/>
    <property type="match status" value="2"/>
</dbReference>
<keyword evidence="9" id="KW-0677">Repeat</keyword>
<dbReference type="Pfam" id="PF13855">
    <property type="entry name" value="LRR_8"/>
    <property type="match status" value="1"/>
</dbReference>
<dbReference type="PROSITE" id="PS00107">
    <property type="entry name" value="PROTEIN_KINASE_ATP"/>
    <property type="match status" value="2"/>
</dbReference>
<dbReference type="Gene3D" id="1.10.510.10">
    <property type="entry name" value="Transferase(Phosphotransferase) domain 1"/>
    <property type="match status" value="2"/>
</dbReference>
<comment type="catalytic activity">
    <reaction evidence="18">
        <text>L-seryl-[protein] + ATP = O-phospho-L-seryl-[protein] + ADP + H(+)</text>
        <dbReference type="Rhea" id="RHEA:17989"/>
        <dbReference type="Rhea" id="RHEA-COMP:9863"/>
        <dbReference type="Rhea" id="RHEA-COMP:11604"/>
        <dbReference type="ChEBI" id="CHEBI:15378"/>
        <dbReference type="ChEBI" id="CHEBI:29999"/>
        <dbReference type="ChEBI" id="CHEBI:30616"/>
        <dbReference type="ChEBI" id="CHEBI:83421"/>
        <dbReference type="ChEBI" id="CHEBI:456216"/>
        <dbReference type="EC" id="2.7.11.1"/>
    </reaction>
</comment>
<dbReference type="InterPro" id="IPR021720">
    <property type="entry name" value="Malectin_dom"/>
</dbReference>
<dbReference type="RefSeq" id="XP_071906240.1">
    <property type="nucleotide sequence ID" value="XM_072050139.1"/>
</dbReference>
<evidence type="ECO:0000256" key="4">
    <source>
        <dbReference type="ARBA" id="ARBA00022553"/>
    </source>
</evidence>
<dbReference type="SUPFAM" id="SSF52058">
    <property type="entry name" value="L domain-like"/>
    <property type="match status" value="2"/>
</dbReference>
<dbReference type="InterPro" id="IPR017441">
    <property type="entry name" value="Protein_kinase_ATP_BS"/>
</dbReference>
<feature type="domain" description="Protein kinase" evidence="23">
    <location>
        <begin position="1768"/>
        <end position="2050"/>
    </location>
</feature>
<dbReference type="GeneID" id="113690427"/>
<evidence type="ECO:0000313" key="25">
    <source>
        <dbReference type="RefSeq" id="XP_071906240.1"/>
    </source>
</evidence>
<keyword evidence="6" id="KW-0808">Transferase</keyword>
<feature type="domain" description="Protein kinase" evidence="23">
    <location>
        <begin position="662"/>
        <end position="943"/>
    </location>
</feature>
<feature type="signal peptide" evidence="22">
    <location>
        <begin position="1"/>
        <end position="19"/>
    </location>
</feature>
<feature type="binding site" evidence="19">
    <location>
        <position position="1796"/>
    </location>
    <ligand>
        <name>ATP</name>
        <dbReference type="ChEBI" id="CHEBI:30616"/>
    </ligand>
</feature>
<dbReference type="InterPro" id="IPR032675">
    <property type="entry name" value="LRR_dom_sf"/>
</dbReference>
<feature type="transmembrane region" description="Helical" evidence="21">
    <location>
        <begin position="601"/>
        <end position="626"/>
    </location>
</feature>
<keyword evidence="15" id="KW-0675">Receptor</keyword>
<feature type="transmembrane region" description="Helical" evidence="21">
    <location>
        <begin position="1707"/>
        <end position="1732"/>
    </location>
</feature>
<dbReference type="PANTHER" id="PTHR48006:SF81">
    <property type="entry name" value="PROTEIN KINASE DOMAIN-CONTAINING PROTEIN"/>
    <property type="match status" value="1"/>
</dbReference>
<feature type="compositionally biased region" description="Low complexity" evidence="20">
    <location>
        <begin position="2088"/>
        <end position="2104"/>
    </location>
</feature>
<feature type="transmembrane region" description="Helical" evidence="21">
    <location>
        <begin position="1050"/>
        <end position="1066"/>
    </location>
</feature>
<evidence type="ECO:0000256" key="11">
    <source>
        <dbReference type="ARBA" id="ARBA00022777"/>
    </source>
</evidence>
<dbReference type="PROSITE" id="PS50011">
    <property type="entry name" value="PROTEIN_KINASE_DOM"/>
    <property type="match status" value="2"/>
</dbReference>
<evidence type="ECO:0000256" key="8">
    <source>
        <dbReference type="ARBA" id="ARBA00022729"/>
    </source>
</evidence>
<dbReference type="PROSITE" id="PS51257">
    <property type="entry name" value="PROKAR_LIPOPROTEIN"/>
    <property type="match status" value="1"/>
</dbReference>
<evidence type="ECO:0000256" key="6">
    <source>
        <dbReference type="ARBA" id="ARBA00022679"/>
    </source>
</evidence>
<dbReference type="Pfam" id="PF11721">
    <property type="entry name" value="Malectin"/>
    <property type="match status" value="2"/>
</dbReference>
<evidence type="ECO:0000256" key="12">
    <source>
        <dbReference type="ARBA" id="ARBA00022840"/>
    </source>
</evidence>
<name>A0ABM4UG21_COFAR</name>
<keyword evidence="10 19" id="KW-0547">Nucleotide-binding</keyword>
<dbReference type="InterPro" id="IPR008271">
    <property type="entry name" value="Ser/Thr_kinase_AS"/>
</dbReference>
<comment type="catalytic activity">
    <reaction evidence="17">
        <text>L-threonyl-[protein] + ATP = O-phospho-L-threonyl-[protein] + ADP + H(+)</text>
        <dbReference type="Rhea" id="RHEA:46608"/>
        <dbReference type="Rhea" id="RHEA-COMP:11060"/>
        <dbReference type="Rhea" id="RHEA-COMP:11605"/>
        <dbReference type="ChEBI" id="CHEBI:15378"/>
        <dbReference type="ChEBI" id="CHEBI:30013"/>
        <dbReference type="ChEBI" id="CHEBI:30616"/>
        <dbReference type="ChEBI" id="CHEBI:61977"/>
        <dbReference type="ChEBI" id="CHEBI:456216"/>
        <dbReference type="EC" id="2.7.11.1"/>
    </reaction>
</comment>
<evidence type="ECO:0000256" key="13">
    <source>
        <dbReference type="ARBA" id="ARBA00022989"/>
    </source>
</evidence>
<feature type="binding site" evidence="19">
    <location>
        <position position="690"/>
    </location>
    <ligand>
        <name>ATP</name>
        <dbReference type="ChEBI" id="CHEBI:30616"/>
    </ligand>
</feature>
<evidence type="ECO:0000256" key="19">
    <source>
        <dbReference type="PROSITE-ProRule" id="PRU10141"/>
    </source>
</evidence>
<feature type="transmembrane region" description="Helical" evidence="21">
    <location>
        <begin position="1072"/>
        <end position="1098"/>
    </location>
</feature>
<dbReference type="InterPro" id="IPR001245">
    <property type="entry name" value="Ser-Thr/Tyr_kinase_cat_dom"/>
</dbReference>
<dbReference type="InterPro" id="IPR001611">
    <property type="entry name" value="Leu-rich_rpt"/>
</dbReference>
<dbReference type="SMART" id="SM00220">
    <property type="entry name" value="S_TKc"/>
    <property type="match status" value="2"/>
</dbReference>
<dbReference type="PROSITE" id="PS00108">
    <property type="entry name" value="PROTEIN_KINASE_ST"/>
    <property type="match status" value="2"/>
</dbReference>
<evidence type="ECO:0000256" key="14">
    <source>
        <dbReference type="ARBA" id="ARBA00023136"/>
    </source>
</evidence>
<sequence length="2120" mass="233498">MFFARAVLHALAAAFSCLAGLPSGATLPADEVRALRQIAGTLGKRDWNFSVDPCSGRQNWATPNPVKGLENAVTCNCSFVNNTVCHVVSIVLKAQNLPGTLPPEFVKLPYLREIDLTRNYLNGTIPLEWGSMQLVNISLIGNRISGPLPKELGNISTLANLTLEFNQLSGNIPPDLGNLRHIERILLTSNNFTGELPATLANLTTLKDFRIGENQFVGSIPNFIQNWINLEKLVIQASGLSGPIPSGIASLTKLTDLRISDLNGNDTTFPPLIGATNMKTLILRSCNIAGQLPEFLGSFTKLKLLDLSFNKLSGPIPSTFFGLSKTDNIYLTGNILSGAVPDWMLKDGDSIDLSYNNFTGSSKASNYQPGNLNLFASSSKGNTSGIVSCLRSFSCPRSWYSLHINCGGREVKVDDNTSYDDDIDSGGASKFFQSRSNWAFSSTGNFLDDDRPRDSYTWTNNASISGTNSGLYMDARLSPLSLTYYGFCMLNGNYTVNLHFAEIMFTDDRTYSSLGRRIFDIYIQEKLVLKDFNIEDEAGGVNRPVIRNFTAVVTDNTLAIRLFWAGKGTTGIPYKGVYGPLISAVSVDPDFTPPSEHGDSFPVGAVAGIVLAVLFSITMVLVILWWKGCLQCRDSMENDLKGLDLHTGSFTLRQIKAATNNFDAANKIGEGGFGSVYKGHLADGTIIAVKQLSSKSKQGNREFVNEIGMISALQHPNLVKLYGCCIEGNQLLLIYEYMENNSLARALFGPEDHKLELDWPTRHKISVGIARGLAYLHEESRLKIVHRDIKATNVLLDKYLNPKISDFGLAKLDEEENTHISTRIAGTFGYMAPEYAMRGYLTDKADVYSFGVVLLEIVSGRSNTNLKPKQDCFYLLDWANLLKEEGKLMELVDPRLGSNFNKEEVILTIHVALLCTNASPTIRPSMSTVVSMLEGRVVNKELLSELRVSSTKVEPGQEISDQQEVPYSNESCAQHVSMEVPFTASSTSTGDLYPVTIDSDFLMNRSRMMKKLNTSDSNAGYKSQAKMVGNKDAIMETDKYNCLRYSPSRIWHLISSPFSSLIYRLLHTALYIYIYIQLLFGMFLTWNILVLLCNYLFLIILRKMLLRGRLGFSVASAAAIIFIFWPVKLASGATLVPDEVDVLREIAKTLGKTDWNFGVDPCSGESNWRNATAPKEFANAVTCDCFFQNSTTCHVVSIVLKSQSLPGELPPELVKLPYLREFDVTRNYLSGSIPPIWGTMQLVNISLNSNRISGRIPKELGNISTLANLTLDFNQLSGTIPPELGNLSRLQKLTLTSNNWTGELPRTLADLTALKIFWIGDCNFTGSIPNFIENWKSIENLVIHGSGLKGPIPPGIASLTNLTDLRISDLSGNDTTFPNLRGATNMKTLVLRSCNIVGQLPDYLGSLTKLKVLDLSFNKIDGPIPRSLDALSNTVFIYLTGNNFTGTIPGWMLNTGEYVDLSYNNFALANSGSTRCQAGNLNLFASFSKNNKSSTFSCSQSFRCQQDWSSLHINCGGKGVKIGDTNYDDDTQPGGPSKLYQSGTNWAFSSTGHFADDNHNLDSYINSSDPGILGNEMQLYSDARLSPLSLTYYGFCLVNGNYTVKLHFAEIMFTDDRTYSSLGRRVFDIYMQGKLIQKDFNIENAAGGVNKPVVLNFTAVVTDSTLEIRFYWAGKGTTDIPHKGVYGPLISGISVDPDFPVPSDHGLSVGAIVGIVLAVLVIISVALAILWWKFGPQLRQTLQLDFKGLDLQTGSFALRQIKYATNNFDSANIIGKGGFGSVYKGILADGTVIAVKQLSSKSNQGNREFLNEIGMISALQHPNLVKLYGCCIEGNQLLVVYEYMENNSLARALFGPEEHQLELDWPTRRKICLGIARGLAFLHEESRLKIVHRDIKATNVLLDKELNPKISDFGLARLHEEDDTHISTRVAGTFGYMAPEYAMRGYLTDKADVYSFGVVLLEIVSGKSNTGFKPKEEECFNLLDWAHLLKEEMKLIELVDSRLGTDINEREIILTIEIALLCTSVSPAGRPSMSTVVSMMEGRVKDQKLIPDSSVLGAKVREISDEKYLLTTFNESQLQSTSSDRPLTASPASAPFTASSASASDLYPINPKSDFLDNRL</sequence>
<dbReference type="EC" id="2.7.11.1" evidence="2"/>
<organism evidence="24 25">
    <name type="scientific">Coffea arabica</name>
    <name type="common">Arabian coffee</name>
    <dbReference type="NCBI Taxonomy" id="13443"/>
    <lineage>
        <taxon>Eukaryota</taxon>
        <taxon>Viridiplantae</taxon>
        <taxon>Streptophyta</taxon>
        <taxon>Embryophyta</taxon>
        <taxon>Tracheophyta</taxon>
        <taxon>Spermatophyta</taxon>
        <taxon>Magnoliopsida</taxon>
        <taxon>eudicotyledons</taxon>
        <taxon>Gunneridae</taxon>
        <taxon>Pentapetalae</taxon>
        <taxon>asterids</taxon>
        <taxon>lamiids</taxon>
        <taxon>Gentianales</taxon>
        <taxon>Rubiaceae</taxon>
        <taxon>Ixoroideae</taxon>
        <taxon>Gardenieae complex</taxon>
        <taxon>Bertiereae - Coffeeae clade</taxon>
        <taxon>Coffeeae</taxon>
        <taxon>Coffea</taxon>
    </lineage>
</organism>
<comment type="subcellular location">
    <subcellularLocation>
        <location evidence="1">Membrane</location>
        <topology evidence="1">Single-pass type I membrane protein</topology>
    </subcellularLocation>
</comment>
<dbReference type="SUPFAM" id="SSF56112">
    <property type="entry name" value="Protein kinase-like (PK-like)"/>
    <property type="match status" value="2"/>
</dbReference>
<dbReference type="InterPro" id="IPR011009">
    <property type="entry name" value="Kinase-like_dom_sf"/>
</dbReference>
<dbReference type="Gene3D" id="2.60.120.430">
    <property type="entry name" value="Galactose-binding lectin"/>
    <property type="match status" value="2"/>
</dbReference>
<keyword evidence="7 21" id="KW-0812">Transmembrane</keyword>
<evidence type="ECO:0000256" key="21">
    <source>
        <dbReference type="SAM" id="Phobius"/>
    </source>
</evidence>
<protein>
    <recommendedName>
        <fullName evidence="2">non-specific serine/threonine protein kinase</fullName>
        <ecNumber evidence="2">2.7.11.1</ecNumber>
    </recommendedName>
</protein>
<dbReference type="InterPro" id="IPR000719">
    <property type="entry name" value="Prot_kinase_dom"/>
</dbReference>
<keyword evidence="24" id="KW-1185">Reference proteome</keyword>
<gene>
    <name evidence="25" type="primary">LOC113690427</name>
</gene>
<evidence type="ECO:0000313" key="24">
    <source>
        <dbReference type="Proteomes" id="UP001652660"/>
    </source>
</evidence>
<evidence type="ECO:0000256" key="10">
    <source>
        <dbReference type="ARBA" id="ARBA00022741"/>
    </source>
</evidence>
<evidence type="ECO:0000256" key="17">
    <source>
        <dbReference type="ARBA" id="ARBA00047899"/>
    </source>
</evidence>
<keyword evidence="16" id="KW-0325">Glycoprotein</keyword>
<keyword evidence="14 21" id="KW-0472">Membrane</keyword>
<evidence type="ECO:0000256" key="22">
    <source>
        <dbReference type="SAM" id="SignalP"/>
    </source>
</evidence>
<keyword evidence="4" id="KW-0597">Phosphoprotein</keyword>
<evidence type="ECO:0000256" key="7">
    <source>
        <dbReference type="ARBA" id="ARBA00022692"/>
    </source>
</evidence>
<feature type="transmembrane region" description="Helical" evidence="21">
    <location>
        <begin position="1110"/>
        <end position="1127"/>
    </location>
</feature>
<accession>A0ABM4UG21</accession>
<evidence type="ECO:0000256" key="2">
    <source>
        <dbReference type="ARBA" id="ARBA00012513"/>
    </source>
</evidence>
<evidence type="ECO:0000256" key="5">
    <source>
        <dbReference type="ARBA" id="ARBA00022614"/>
    </source>
</evidence>
<evidence type="ECO:0000256" key="18">
    <source>
        <dbReference type="ARBA" id="ARBA00048679"/>
    </source>
</evidence>
<keyword evidence="12 19" id="KW-0067">ATP-binding</keyword>
<evidence type="ECO:0000256" key="1">
    <source>
        <dbReference type="ARBA" id="ARBA00004479"/>
    </source>
</evidence>
<reference evidence="25" key="1">
    <citation type="submission" date="2025-08" db="UniProtKB">
        <authorList>
            <consortium name="RefSeq"/>
        </authorList>
    </citation>
    <scope>IDENTIFICATION</scope>
    <source>
        <tissue evidence="25">Leaves</tissue>
    </source>
</reference>
<keyword evidence="11" id="KW-0418">Kinase</keyword>
<dbReference type="PANTHER" id="PTHR48006">
    <property type="entry name" value="LEUCINE-RICH REPEAT-CONTAINING PROTEIN DDB_G0281931-RELATED"/>
    <property type="match status" value="1"/>
</dbReference>
<feature type="region of interest" description="Disordered" evidence="20">
    <location>
        <begin position="2080"/>
        <end position="2120"/>
    </location>
</feature>
<evidence type="ECO:0000259" key="23">
    <source>
        <dbReference type="PROSITE" id="PS50011"/>
    </source>
</evidence>
<dbReference type="SMART" id="SM00365">
    <property type="entry name" value="LRR_SD22"/>
    <property type="match status" value="3"/>
</dbReference>
<dbReference type="Gene3D" id="3.80.10.10">
    <property type="entry name" value="Ribonuclease Inhibitor"/>
    <property type="match status" value="5"/>
</dbReference>
<dbReference type="Pfam" id="PF00560">
    <property type="entry name" value="LRR_1"/>
    <property type="match status" value="2"/>
</dbReference>
<keyword evidence="8 22" id="KW-0732">Signal</keyword>
<keyword evidence="5" id="KW-0433">Leucine-rich repeat</keyword>
<evidence type="ECO:0000256" key="20">
    <source>
        <dbReference type="SAM" id="MobiDB-lite"/>
    </source>
</evidence>
<evidence type="ECO:0000256" key="15">
    <source>
        <dbReference type="ARBA" id="ARBA00023170"/>
    </source>
</evidence>
<dbReference type="Pfam" id="PF07714">
    <property type="entry name" value="PK_Tyr_Ser-Thr"/>
    <property type="match status" value="2"/>
</dbReference>
<keyword evidence="13 21" id="KW-1133">Transmembrane helix</keyword>
<dbReference type="Proteomes" id="UP001652660">
    <property type="component" value="Chromosome 5c"/>
</dbReference>
<feature type="chain" id="PRO_5047393999" description="non-specific serine/threonine protein kinase" evidence="22">
    <location>
        <begin position="20"/>
        <end position="2120"/>
    </location>
</feature>
<dbReference type="InterPro" id="IPR051824">
    <property type="entry name" value="LRR_Rcpt-Like_S/T_Kinase"/>
</dbReference>
<dbReference type="Gene3D" id="3.30.200.20">
    <property type="entry name" value="Phosphorylase Kinase, domain 1"/>
    <property type="match status" value="2"/>
</dbReference>
<evidence type="ECO:0000256" key="16">
    <source>
        <dbReference type="ARBA" id="ARBA00023180"/>
    </source>
</evidence>
<keyword evidence="3" id="KW-0723">Serine/threonine-protein kinase</keyword>
<proteinExistence type="predicted"/>
<evidence type="ECO:0000256" key="3">
    <source>
        <dbReference type="ARBA" id="ARBA00022527"/>
    </source>
</evidence>